<keyword evidence="2" id="KW-0732">Signal</keyword>
<accession>A0A2T7DXY5</accession>
<name>A0A2T7DXY5_9POAL</name>
<proteinExistence type="predicted"/>
<gene>
    <name evidence="3" type="ORF">GQ55_4G125700</name>
</gene>
<dbReference type="Gramene" id="PUZ60429">
    <property type="protein sequence ID" value="PUZ60429"/>
    <property type="gene ID" value="GQ55_4G125700"/>
</dbReference>
<evidence type="ECO:0000313" key="3">
    <source>
        <dbReference type="EMBL" id="PUZ60429.1"/>
    </source>
</evidence>
<feature type="compositionally biased region" description="Low complexity" evidence="1">
    <location>
        <begin position="102"/>
        <end position="113"/>
    </location>
</feature>
<keyword evidence="4" id="KW-1185">Reference proteome</keyword>
<feature type="chain" id="PRO_5015713310" evidence="2">
    <location>
        <begin position="26"/>
        <end position="139"/>
    </location>
</feature>
<reference evidence="3 4" key="1">
    <citation type="submission" date="2018-04" db="EMBL/GenBank/DDBJ databases">
        <title>WGS assembly of Panicum hallii var. hallii HAL2.</title>
        <authorList>
            <person name="Lovell J."/>
            <person name="Jenkins J."/>
            <person name="Lowry D."/>
            <person name="Mamidi S."/>
            <person name="Sreedasyam A."/>
            <person name="Weng X."/>
            <person name="Barry K."/>
            <person name="Bonette J."/>
            <person name="Campitelli B."/>
            <person name="Daum C."/>
            <person name="Gordon S."/>
            <person name="Gould B."/>
            <person name="Lipzen A."/>
            <person name="MacQueen A."/>
            <person name="Palacio-Mejia J."/>
            <person name="Plott C."/>
            <person name="Shakirov E."/>
            <person name="Shu S."/>
            <person name="Yoshinaga Y."/>
            <person name="Zane M."/>
            <person name="Rokhsar D."/>
            <person name="Grimwood J."/>
            <person name="Schmutz J."/>
            <person name="Juenger T."/>
        </authorList>
    </citation>
    <scope>NUCLEOTIDE SEQUENCE [LARGE SCALE GENOMIC DNA]</scope>
    <source>
        <strain evidence="4">cv. HAL2</strain>
    </source>
</reference>
<protein>
    <submittedName>
        <fullName evidence="3">Uncharacterized protein</fullName>
    </submittedName>
</protein>
<evidence type="ECO:0000256" key="2">
    <source>
        <dbReference type="SAM" id="SignalP"/>
    </source>
</evidence>
<dbReference type="EMBL" id="CM009752">
    <property type="protein sequence ID" value="PUZ60429.1"/>
    <property type="molecule type" value="Genomic_DNA"/>
</dbReference>
<evidence type="ECO:0000313" key="4">
    <source>
        <dbReference type="Proteomes" id="UP000244336"/>
    </source>
</evidence>
<feature type="region of interest" description="Disordered" evidence="1">
    <location>
        <begin position="64"/>
        <end position="139"/>
    </location>
</feature>
<organism evidence="3 4">
    <name type="scientific">Panicum hallii var. hallii</name>
    <dbReference type="NCBI Taxonomy" id="1504633"/>
    <lineage>
        <taxon>Eukaryota</taxon>
        <taxon>Viridiplantae</taxon>
        <taxon>Streptophyta</taxon>
        <taxon>Embryophyta</taxon>
        <taxon>Tracheophyta</taxon>
        <taxon>Spermatophyta</taxon>
        <taxon>Magnoliopsida</taxon>
        <taxon>Liliopsida</taxon>
        <taxon>Poales</taxon>
        <taxon>Poaceae</taxon>
        <taxon>PACMAD clade</taxon>
        <taxon>Panicoideae</taxon>
        <taxon>Panicodae</taxon>
        <taxon>Paniceae</taxon>
        <taxon>Panicinae</taxon>
        <taxon>Panicum</taxon>
        <taxon>Panicum sect. Panicum</taxon>
    </lineage>
</organism>
<evidence type="ECO:0000256" key="1">
    <source>
        <dbReference type="SAM" id="MobiDB-lite"/>
    </source>
</evidence>
<dbReference type="OrthoDB" id="662284at2759"/>
<sequence length="139" mass="15531">MLTRMAMVGIVSLLVCTLVALTSEASNVWWASEVAFANEAYGNNNLQKQQHHEFTGYRPRLASFNRASDQANDGKRKVPTGPNCEHNKYATSPPYRHDKSKTSPSPSDPIDPTHYSILASPPYRRQQDPNGPPTWATLY</sequence>
<dbReference type="Proteomes" id="UP000244336">
    <property type="component" value="Chromosome 4"/>
</dbReference>
<feature type="signal peptide" evidence="2">
    <location>
        <begin position="1"/>
        <end position="25"/>
    </location>
</feature>
<dbReference type="AlphaFoldDB" id="A0A2T7DXY5"/>